<dbReference type="Proteomes" id="UP000694565">
    <property type="component" value="Unplaced"/>
</dbReference>
<dbReference type="AlphaFoldDB" id="A0A8C3A0C1"/>
<dbReference type="PANTHER" id="PTHR11505">
    <property type="entry name" value="L1 TRANSPOSABLE ELEMENT-RELATED"/>
    <property type="match status" value="1"/>
</dbReference>
<evidence type="ECO:0008006" key="4">
    <source>
        <dbReference type="Google" id="ProtNLM"/>
    </source>
</evidence>
<keyword evidence="3" id="KW-1185">Reference proteome</keyword>
<reference evidence="2" key="2">
    <citation type="submission" date="2025-09" db="UniProtKB">
        <authorList>
            <consortium name="Ensembl"/>
        </authorList>
    </citation>
    <scope>IDENTIFICATION</scope>
</reference>
<dbReference type="Gene3D" id="3.30.70.1820">
    <property type="entry name" value="L1 transposable element, RRM domain"/>
    <property type="match status" value="1"/>
</dbReference>
<dbReference type="GeneTree" id="ENSGT01040000240549"/>
<evidence type="ECO:0000256" key="1">
    <source>
        <dbReference type="SAM" id="Coils"/>
    </source>
</evidence>
<dbReference type="InterPro" id="IPR004244">
    <property type="entry name" value="Transposase_22"/>
</dbReference>
<evidence type="ECO:0000313" key="3">
    <source>
        <dbReference type="Proteomes" id="UP000694565"/>
    </source>
</evidence>
<name>A0A8C3A0C1_CYCLU</name>
<dbReference type="Ensembl" id="ENSCLMT00005035479.1">
    <property type="protein sequence ID" value="ENSCLMP00005034083.1"/>
    <property type="gene ID" value="ENSCLMG00005016326.1"/>
</dbReference>
<sequence>TMITKSRNPTNAVTAHKPHSWMLCFELFLLKATDFMPGRPPKDDKKTYSETLLEEDTEQVASNKLTHDETSSNGRQILSAIQSMNDYFSIKLHEVISSNREIKEAVGAFSQRLTEAETRISTAEDQITSLAKQMENLQRRSNLRLVGLPEGAESGDAHTFLSGWLHKTLNIEAEEQQPVIVTQAYRLGRIPLQTQDQQGLDGIRPRTILVKFQTYRDRDRVMNAARLKDRIKVDGGRVMFFPDFSTEVQRQRKLFDGVKQSLRQMHLVYERNCEFNKKKPGTTSLPHLKTQPPPRYMQMNTATQIALSHYSVQN</sequence>
<feature type="coiled-coil region" evidence="1">
    <location>
        <begin position="113"/>
        <end position="140"/>
    </location>
</feature>
<keyword evidence="1" id="KW-0175">Coiled coil</keyword>
<protein>
    <recommendedName>
        <fullName evidence="4">L1 transposable element RRM domain-containing protein</fullName>
    </recommendedName>
</protein>
<evidence type="ECO:0000313" key="2">
    <source>
        <dbReference type="Ensembl" id="ENSCLMP00005034083.1"/>
    </source>
</evidence>
<reference evidence="2" key="1">
    <citation type="submission" date="2025-08" db="UniProtKB">
        <authorList>
            <consortium name="Ensembl"/>
        </authorList>
    </citation>
    <scope>IDENTIFICATION</scope>
</reference>
<proteinExistence type="predicted"/>
<accession>A0A8C3A0C1</accession>
<organism evidence="2 3">
    <name type="scientific">Cyclopterus lumpus</name>
    <name type="common">Lumpsucker</name>
    <dbReference type="NCBI Taxonomy" id="8103"/>
    <lineage>
        <taxon>Eukaryota</taxon>
        <taxon>Metazoa</taxon>
        <taxon>Chordata</taxon>
        <taxon>Craniata</taxon>
        <taxon>Vertebrata</taxon>
        <taxon>Euteleostomi</taxon>
        <taxon>Actinopterygii</taxon>
        <taxon>Neopterygii</taxon>
        <taxon>Teleostei</taxon>
        <taxon>Neoteleostei</taxon>
        <taxon>Acanthomorphata</taxon>
        <taxon>Eupercaria</taxon>
        <taxon>Perciformes</taxon>
        <taxon>Cottioidei</taxon>
        <taxon>Cottales</taxon>
        <taxon>Cyclopteridae</taxon>
        <taxon>Cyclopterus</taxon>
    </lineage>
</organism>